<evidence type="ECO:0000256" key="6">
    <source>
        <dbReference type="SAM" id="Phobius"/>
    </source>
</evidence>
<evidence type="ECO:0000256" key="2">
    <source>
        <dbReference type="ARBA" id="ARBA00022481"/>
    </source>
</evidence>
<keyword evidence="5 6" id="KW-0472">Membrane</keyword>
<evidence type="ECO:0000313" key="8">
    <source>
        <dbReference type="Proteomes" id="UP000034050"/>
    </source>
</evidence>
<dbReference type="Proteomes" id="UP000034050">
    <property type="component" value="Unassembled WGS sequence"/>
</dbReference>
<evidence type="ECO:0000256" key="5">
    <source>
        <dbReference type="ARBA" id="ARBA00023136"/>
    </source>
</evidence>
<proteinExistence type="predicted"/>
<accession>A0A0G1FET2</accession>
<name>A0A0G1FET2_9BACT</name>
<dbReference type="EMBL" id="LCFD01000018">
    <property type="protein sequence ID" value="KKS85368.1"/>
    <property type="molecule type" value="Genomic_DNA"/>
</dbReference>
<dbReference type="NCBIfam" id="TIGR02532">
    <property type="entry name" value="IV_pilin_GFxxxE"/>
    <property type="match status" value="1"/>
</dbReference>
<dbReference type="PANTHER" id="PTHR30093:SF44">
    <property type="entry name" value="TYPE II SECRETION SYSTEM CORE PROTEIN G"/>
    <property type="match status" value="1"/>
</dbReference>
<dbReference type="PROSITE" id="PS00409">
    <property type="entry name" value="PROKAR_NTER_METHYL"/>
    <property type="match status" value="1"/>
</dbReference>
<gene>
    <name evidence="7" type="ORF">UV61_C0018G0007</name>
</gene>
<evidence type="ECO:0008006" key="9">
    <source>
        <dbReference type="Google" id="ProtNLM"/>
    </source>
</evidence>
<sequence>MHSVSGSLYNVIMDLKPLKNSSGFTLLELLVVIVMLGILFASLLAAINPIGQMQKARDSKRIEDLVKINKALVQYYIKHGDLPDNTEDDLDGWDCSNLGQSFLQPLIDDQILEAVVKDLAPADGCGYRYQKYDPANGGCGVYFYVLLSKMELPENTNMNGVFDCYNQKQTFTDSGYYGYSDNE</sequence>
<evidence type="ECO:0000256" key="1">
    <source>
        <dbReference type="ARBA" id="ARBA00004167"/>
    </source>
</evidence>
<comment type="subcellular location">
    <subcellularLocation>
        <location evidence="1">Membrane</location>
        <topology evidence="1">Single-pass membrane protein</topology>
    </subcellularLocation>
</comment>
<feature type="transmembrane region" description="Helical" evidence="6">
    <location>
        <begin position="23"/>
        <end position="47"/>
    </location>
</feature>
<keyword evidence="4 6" id="KW-1133">Transmembrane helix</keyword>
<reference evidence="7 8" key="1">
    <citation type="journal article" date="2015" name="Nature">
        <title>rRNA introns, odd ribosomes, and small enigmatic genomes across a large radiation of phyla.</title>
        <authorList>
            <person name="Brown C.T."/>
            <person name="Hug L.A."/>
            <person name="Thomas B.C."/>
            <person name="Sharon I."/>
            <person name="Castelle C.J."/>
            <person name="Singh A."/>
            <person name="Wilkins M.J."/>
            <person name="Williams K.H."/>
            <person name="Banfield J.F."/>
        </authorList>
    </citation>
    <scope>NUCLEOTIDE SEQUENCE [LARGE SCALE GENOMIC DNA]</scope>
</reference>
<protein>
    <recommendedName>
        <fullName evidence="9">General secretion pathway protein G</fullName>
    </recommendedName>
</protein>
<dbReference type="Pfam" id="PF07963">
    <property type="entry name" value="N_methyl"/>
    <property type="match status" value="1"/>
</dbReference>
<dbReference type="SUPFAM" id="SSF54523">
    <property type="entry name" value="Pili subunits"/>
    <property type="match status" value="1"/>
</dbReference>
<keyword evidence="2" id="KW-0488">Methylation</keyword>
<comment type="caution">
    <text evidence="7">The sequence shown here is derived from an EMBL/GenBank/DDBJ whole genome shotgun (WGS) entry which is preliminary data.</text>
</comment>
<evidence type="ECO:0000313" key="7">
    <source>
        <dbReference type="EMBL" id="KKS85368.1"/>
    </source>
</evidence>
<dbReference type="InterPro" id="IPR045584">
    <property type="entry name" value="Pilin-like"/>
</dbReference>
<dbReference type="Gene3D" id="3.30.700.10">
    <property type="entry name" value="Glycoprotein, Type 4 Pilin"/>
    <property type="match status" value="1"/>
</dbReference>
<dbReference type="PANTHER" id="PTHR30093">
    <property type="entry name" value="GENERAL SECRETION PATHWAY PROTEIN G"/>
    <property type="match status" value="1"/>
</dbReference>
<dbReference type="STRING" id="1618446.UV61_C0018G0007"/>
<dbReference type="GO" id="GO:0016020">
    <property type="term" value="C:membrane"/>
    <property type="evidence" value="ECO:0007669"/>
    <property type="project" value="UniProtKB-SubCell"/>
</dbReference>
<organism evidence="7 8">
    <name type="scientific">Candidatus Gottesmanbacteria bacterium GW2011_GWB1_43_11</name>
    <dbReference type="NCBI Taxonomy" id="1618446"/>
    <lineage>
        <taxon>Bacteria</taxon>
        <taxon>Candidatus Gottesmaniibacteriota</taxon>
    </lineage>
</organism>
<keyword evidence="3 6" id="KW-0812">Transmembrane</keyword>
<evidence type="ECO:0000256" key="3">
    <source>
        <dbReference type="ARBA" id="ARBA00022692"/>
    </source>
</evidence>
<evidence type="ECO:0000256" key="4">
    <source>
        <dbReference type="ARBA" id="ARBA00022989"/>
    </source>
</evidence>
<dbReference type="AlphaFoldDB" id="A0A0G1FET2"/>
<dbReference type="InterPro" id="IPR012902">
    <property type="entry name" value="N_methyl_site"/>
</dbReference>